<evidence type="ECO:0000313" key="1">
    <source>
        <dbReference type="EMBL" id="TWT39495.1"/>
    </source>
</evidence>
<protein>
    <submittedName>
        <fullName evidence="1">Uncharacterized protein</fullName>
    </submittedName>
</protein>
<keyword evidence="2" id="KW-1185">Reference proteome</keyword>
<dbReference type="EMBL" id="SJPF01000001">
    <property type="protein sequence ID" value="TWT39495.1"/>
    <property type="molecule type" value="Genomic_DNA"/>
</dbReference>
<comment type="caution">
    <text evidence="1">The sequence shown here is derived from an EMBL/GenBank/DDBJ whole genome shotgun (WGS) entry which is preliminary data.</text>
</comment>
<dbReference type="RefSeq" id="WP_146429664.1">
    <property type="nucleotide sequence ID" value="NZ_SJPF01000001.1"/>
</dbReference>
<name>A0A5C5VNK4_9BACT</name>
<dbReference type="Proteomes" id="UP000318878">
    <property type="component" value="Unassembled WGS sequence"/>
</dbReference>
<evidence type="ECO:0000313" key="2">
    <source>
        <dbReference type="Proteomes" id="UP000318878"/>
    </source>
</evidence>
<organism evidence="1 2">
    <name type="scientific">Blastopirellula retiformator</name>
    <dbReference type="NCBI Taxonomy" id="2527970"/>
    <lineage>
        <taxon>Bacteria</taxon>
        <taxon>Pseudomonadati</taxon>
        <taxon>Planctomycetota</taxon>
        <taxon>Planctomycetia</taxon>
        <taxon>Pirellulales</taxon>
        <taxon>Pirellulaceae</taxon>
        <taxon>Blastopirellula</taxon>
    </lineage>
</organism>
<dbReference type="OrthoDB" id="282459at2"/>
<accession>A0A5C5VNK4</accession>
<sequence length="176" mass="18974">MPSEPRIFDPGDFDDDLPEVELPEVDLTDEAWETAALPDDLLMLGDQLRCDALRLDESHRADRVQRELLQPERAQRAELAAPPRGPSAWTALLWMLPVALMTAVLVYNGRGASPPSPPTPSVVATPHVAPPLDFSPNLHQVSLPAPQPVQQGPSAAELDALLDLMPSETGSVAVSL</sequence>
<reference evidence="1 2" key="1">
    <citation type="submission" date="2019-02" db="EMBL/GenBank/DDBJ databases">
        <title>Deep-cultivation of Planctomycetes and their phenomic and genomic characterization uncovers novel biology.</title>
        <authorList>
            <person name="Wiegand S."/>
            <person name="Jogler M."/>
            <person name="Boedeker C."/>
            <person name="Pinto D."/>
            <person name="Vollmers J."/>
            <person name="Rivas-Marin E."/>
            <person name="Kohn T."/>
            <person name="Peeters S.H."/>
            <person name="Heuer A."/>
            <person name="Rast P."/>
            <person name="Oberbeckmann S."/>
            <person name="Bunk B."/>
            <person name="Jeske O."/>
            <person name="Meyerdierks A."/>
            <person name="Storesund J.E."/>
            <person name="Kallscheuer N."/>
            <person name="Luecker S."/>
            <person name="Lage O.M."/>
            <person name="Pohl T."/>
            <person name="Merkel B.J."/>
            <person name="Hornburger P."/>
            <person name="Mueller R.-W."/>
            <person name="Bruemmer F."/>
            <person name="Labrenz M."/>
            <person name="Spormann A.M."/>
            <person name="Op Den Camp H."/>
            <person name="Overmann J."/>
            <person name="Amann R."/>
            <person name="Jetten M.S.M."/>
            <person name="Mascher T."/>
            <person name="Medema M.H."/>
            <person name="Devos D.P."/>
            <person name="Kaster A.-K."/>
            <person name="Ovreas L."/>
            <person name="Rohde M."/>
            <person name="Galperin M.Y."/>
            <person name="Jogler C."/>
        </authorList>
    </citation>
    <scope>NUCLEOTIDE SEQUENCE [LARGE SCALE GENOMIC DNA]</scope>
    <source>
        <strain evidence="1 2">Enr8</strain>
    </source>
</reference>
<proteinExistence type="predicted"/>
<gene>
    <name evidence="1" type="ORF">Enr8_11940</name>
</gene>
<dbReference type="AlphaFoldDB" id="A0A5C5VNK4"/>